<reference evidence="1" key="1">
    <citation type="submission" date="2021-06" db="EMBL/GenBank/DDBJ databases">
        <authorList>
            <person name="Kallberg Y."/>
            <person name="Tangrot J."/>
            <person name="Rosling A."/>
        </authorList>
    </citation>
    <scope>NUCLEOTIDE SEQUENCE</scope>
    <source>
        <strain evidence="1">MA461A</strain>
    </source>
</reference>
<dbReference type="EMBL" id="CAJVQC010173545">
    <property type="protein sequence ID" value="CAG8850981.1"/>
    <property type="molecule type" value="Genomic_DNA"/>
</dbReference>
<name>A0ACA9SX71_9GLOM</name>
<keyword evidence="2" id="KW-1185">Reference proteome</keyword>
<proteinExistence type="predicted"/>
<feature type="non-terminal residue" evidence="1">
    <location>
        <position position="1"/>
    </location>
</feature>
<dbReference type="Proteomes" id="UP000789920">
    <property type="component" value="Unassembled WGS sequence"/>
</dbReference>
<gene>
    <name evidence="1" type="ORF">RPERSI_LOCUS36351</name>
</gene>
<evidence type="ECO:0000313" key="1">
    <source>
        <dbReference type="EMBL" id="CAG8850981.1"/>
    </source>
</evidence>
<accession>A0ACA9SX71</accession>
<sequence length="59" mass="6723">LNYNVMDVCHVEVGRKKHEGLKHNDEVIGCVPGFEIDVDSIKVVQEFYVKHELASDIIL</sequence>
<feature type="non-terminal residue" evidence="1">
    <location>
        <position position="59"/>
    </location>
</feature>
<comment type="caution">
    <text evidence="1">The sequence shown here is derived from an EMBL/GenBank/DDBJ whole genome shotgun (WGS) entry which is preliminary data.</text>
</comment>
<evidence type="ECO:0000313" key="2">
    <source>
        <dbReference type="Proteomes" id="UP000789920"/>
    </source>
</evidence>
<protein>
    <submittedName>
        <fullName evidence="1">34567_t:CDS:1</fullName>
    </submittedName>
</protein>
<organism evidence="1 2">
    <name type="scientific">Racocetra persica</name>
    <dbReference type="NCBI Taxonomy" id="160502"/>
    <lineage>
        <taxon>Eukaryota</taxon>
        <taxon>Fungi</taxon>
        <taxon>Fungi incertae sedis</taxon>
        <taxon>Mucoromycota</taxon>
        <taxon>Glomeromycotina</taxon>
        <taxon>Glomeromycetes</taxon>
        <taxon>Diversisporales</taxon>
        <taxon>Gigasporaceae</taxon>
        <taxon>Racocetra</taxon>
    </lineage>
</organism>